<evidence type="ECO:0000259" key="3">
    <source>
        <dbReference type="Pfam" id="PF13205"/>
    </source>
</evidence>
<protein>
    <submittedName>
        <fullName evidence="4">Beta-propeller domain-containing protein</fullName>
    </submittedName>
</protein>
<feature type="domain" description="SbsA Ig-like" evidence="3">
    <location>
        <begin position="37"/>
        <end position="127"/>
    </location>
</feature>
<proteinExistence type="predicted"/>
<name>A0ABY8V036_9BACI</name>
<dbReference type="InterPro" id="IPR014755">
    <property type="entry name" value="Cu-Rt/internalin_Ig-like"/>
</dbReference>
<dbReference type="Pfam" id="PF09826">
    <property type="entry name" value="Beta_propel"/>
    <property type="match status" value="1"/>
</dbReference>
<organism evidence="4 5">
    <name type="scientific">Pontibacillus chungwhensis</name>
    <dbReference type="NCBI Taxonomy" id="265426"/>
    <lineage>
        <taxon>Bacteria</taxon>
        <taxon>Bacillati</taxon>
        <taxon>Bacillota</taxon>
        <taxon>Bacilli</taxon>
        <taxon>Bacillales</taxon>
        <taxon>Bacillaceae</taxon>
        <taxon>Pontibacillus</taxon>
    </lineage>
</organism>
<dbReference type="InterPro" id="IPR032812">
    <property type="entry name" value="SbsA_Ig"/>
</dbReference>
<dbReference type="Pfam" id="PF13205">
    <property type="entry name" value="Big_5"/>
    <property type="match status" value="1"/>
</dbReference>
<evidence type="ECO:0000313" key="5">
    <source>
        <dbReference type="Proteomes" id="UP001236652"/>
    </source>
</evidence>
<dbReference type="EMBL" id="CP126446">
    <property type="protein sequence ID" value="WIF98988.1"/>
    <property type="molecule type" value="Genomic_DNA"/>
</dbReference>
<evidence type="ECO:0000256" key="1">
    <source>
        <dbReference type="ARBA" id="ARBA00022729"/>
    </source>
</evidence>
<dbReference type="InterPro" id="IPR019198">
    <property type="entry name" value="Beta_propeller_containing"/>
</dbReference>
<dbReference type="Gene3D" id="2.60.40.1220">
    <property type="match status" value="1"/>
</dbReference>
<keyword evidence="5" id="KW-1185">Reference proteome</keyword>
<feature type="compositionally biased region" description="Low complexity" evidence="2">
    <location>
        <begin position="163"/>
        <end position="179"/>
    </location>
</feature>
<keyword evidence="1" id="KW-0732">Signal</keyword>
<accession>A0ABY8V036</accession>
<dbReference type="RefSeq" id="WP_231418437.1">
    <property type="nucleotide sequence ID" value="NZ_CP126446.1"/>
</dbReference>
<evidence type="ECO:0000256" key="2">
    <source>
        <dbReference type="SAM" id="MobiDB-lite"/>
    </source>
</evidence>
<sequence>MKRVLIAAIAFVAALFVIVYGVTNWGVSAEVKEENEIVPVHKDWTITFSKEMKKDSFTDQTVQVKKKKTGETVPVTFKVSEDGESVSIYAPKEGYEVNEDYVLTISKGVTSVRDVEMSKDFTYSFTTSKDLPAIGSKEELEALLKKLQEENKTDNRFQLEQAENATADSASSESASTSSKTNVQVNGVDEADLVKNDGTYIYYARNQDIVIAKGTPADEAQVVTRIEEKNFIPNQLFLHENKLVVMGYKHQPRERQVGEDEATAAKSMIMPNFSSQVAVRVYDVSDHASPEKVRELSVEGSYLTSRMVEGQMYLLTNKYASFYHLEEKEQQDKEVRPLYMDSAVSEEFQPIPYANMHQLPGSKDTSFLTMTSFNVTDNSEPAHVKTYLGAGDTVYMSKDNLYIAARSMNYRVEPFFRAASSSLPEEREQSTKIYQFAVNGGDVTYSGEAEVPGHLINQFAMDERGDSFRVATTTGQFWNDELPSFNNMYTFDLSMTPIGKLEGLAKGERIYSVRFMQERAYMVTFEQVDPLFVIDLKEPIEPEVLGELKIPGFSDYLHPLGDDHLIGIGQDTEVVTDNGRERVVQKGVKLSLFDVSDVSNPIEKDVTTIGGRGSHTTVSHDHKALYLHPEKDLYGLPIEVSEDYEHKYQGAYLYKITPENGFELQTTVTNEENQTPERRFESRITRMVSIDNTLFTLSAEGMKTVDLTTMDEGKTISFPAPPINE</sequence>
<dbReference type="Proteomes" id="UP001236652">
    <property type="component" value="Chromosome"/>
</dbReference>
<evidence type="ECO:0000313" key="4">
    <source>
        <dbReference type="EMBL" id="WIF98988.1"/>
    </source>
</evidence>
<feature type="region of interest" description="Disordered" evidence="2">
    <location>
        <begin position="163"/>
        <end position="183"/>
    </location>
</feature>
<gene>
    <name evidence="4" type="ORF">QNI29_04855</name>
</gene>
<reference evidence="4 5" key="1">
    <citation type="submission" date="2023-05" db="EMBL/GenBank/DDBJ databases">
        <title>Comparative genomics reveals the evidence of polycyclic aromatic hydrocarbons degradation in moderately halophilic genus Pontibacillus.</title>
        <authorList>
            <person name="Yang H."/>
            <person name="Qian Z."/>
        </authorList>
    </citation>
    <scope>NUCLEOTIDE SEQUENCE [LARGE SCALE GENOMIC DNA]</scope>
    <source>
        <strain evidence="5">HN14</strain>
    </source>
</reference>